<dbReference type="RefSeq" id="WP_032657859.1">
    <property type="nucleotide sequence ID" value="NZ_CP129636.1"/>
</dbReference>
<name>A0A837F9E9_9ENTR</name>
<comment type="caution">
    <text evidence="1">The sequence shown here is derived from an EMBL/GenBank/DDBJ whole genome shotgun (WGS) entry which is preliminary data.</text>
</comment>
<accession>A0A837F9E9</accession>
<dbReference type="EMBL" id="JZYN01000041">
    <property type="protein sequence ID" value="KJM62589.1"/>
    <property type="molecule type" value="Genomic_DNA"/>
</dbReference>
<evidence type="ECO:0000313" key="2">
    <source>
        <dbReference type="Proteomes" id="UP000033679"/>
    </source>
</evidence>
<dbReference type="AlphaFoldDB" id="A0A837F9E9"/>
<organism evidence="1 2">
    <name type="scientific">Enterobacter hormaechei subsp. xiangfangensis</name>
    <dbReference type="NCBI Taxonomy" id="1296536"/>
    <lineage>
        <taxon>Bacteria</taxon>
        <taxon>Pseudomonadati</taxon>
        <taxon>Pseudomonadota</taxon>
        <taxon>Gammaproteobacteria</taxon>
        <taxon>Enterobacterales</taxon>
        <taxon>Enterobacteriaceae</taxon>
        <taxon>Enterobacter</taxon>
        <taxon>Enterobacter cloacae complex</taxon>
    </lineage>
</organism>
<proteinExistence type="predicted"/>
<protein>
    <submittedName>
        <fullName evidence="1">Uncharacterized protein</fullName>
    </submittedName>
</protein>
<reference evidence="1 2" key="1">
    <citation type="submission" date="2015-03" db="EMBL/GenBank/DDBJ databases">
        <authorList>
            <person name="McCorrison J."/>
            <person name="Sanka R."/>
            <person name="Adams M."/>
            <person name="Brinkac L."/>
            <person name="Nierman W."/>
            <person name="Sutton G."/>
            <person name="Nelson K."/>
            <person name="Kiedrowski L."/>
            <person name="Guerrero D."/>
            <person name="Bonomo R."/>
        </authorList>
    </citation>
    <scope>NUCLEOTIDE SEQUENCE [LARGE SCALE GENOMIC DNA]</scope>
    <source>
        <strain evidence="1 2">39373</strain>
    </source>
</reference>
<evidence type="ECO:0000313" key="1">
    <source>
        <dbReference type="EMBL" id="KJM62589.1"/>
    </source>
</evidence>
<dbReference type="Proteomes" id="UP000033679">
    <property type="component" value="Unassembled WGS sequence"/>
</dbReference>
<sequence length="129" mass="14502">MSSKNQSQYFSIAVYIPEELKQTFVEECSIVGIDAKRVQCFSSNPGIREYLSILVERGQKFAPYLLKVLNLLQSKSKIRIEVAADRKIIDLQGVSVDDALKLIQAADAIRVIDQQEPEDMNSDSAKHTI</sequence>
<gene>
    <name evidence="1" type="ORF">SS59_23225</name>
</gene>